<dbReference type="Proteomes" id="UP000053477">
    <property type="component" value="Unassembled WGS sequence"/>
</dbReference>
<evidence type="ECO:0000256" key="1">
    <source>
        <dbReference type="SAM" id="MobiDB-lite"/>
    </source>
</evidence>
<name>A0A0H2SMZ4_9AGAM</name>
<proteinExistence type="predicted"/>
<sequence>MPAYRTSSSLPPSSSPSSRSTTSTHRSSSARAGGSRSCSSSPPRKIPVPQHYRTTAVKFAHLKSRLRVVDQLVGTIPSYNIHNGDIEPLAYPKWSRASGPVEPVSNLLRDFYHHNEDQWPTCFHGLKVRIIDVKSGINAGTCCAVCGCNPGDEDCNFWVIFNAKVPTDPSHFETDAGDSTSQFRSVPSAQVSVTQPGALHTNDLESILSDAAAWSGSDYNGTSPSQPSSGSGSTSSLDEVEALIDNTERVVCDMAPLFEGGPPFFITEKIPPPVPSTTHEVTLPLPLPSEGTSGYDTAFRAWTPPPATLGSMLPTVHHHPTIRPTTHFSEWRAATVDLATTRGVHLDTFWKLWGVCDRCNHVVSSAAWESHYNNTNCVAIIQGTVPGVSSYYM</sequence>
<evidence type="ECO:0000313" key="2">
    <source>
        <dbReference type="EMBL" id="KLO18441.1"/>
    </source>
</evidence>
<feature type="region of interest" description="Disordered" evidence="1">
    <location>
        <begin position="217"/>
        <end position="238"/>
    </location>
</feature>
<feature type="compositionally biased region" description="Low complexity" evidence="1">
    <location>
        <begin position="221"/>
        <end position="236"/>
    </location>
</feature>
<feature type="region of interest" description="Disordered" evidence="1">
    <location>
        <begin position="1"/>
        <end position="50"/>
    </location>
</feature>
<gene>
    <name evidence="2" type="ORF">SCHPADRAFT_936131</name>
</gene>
<protein>
    <submittedName>
        <fullName evidence="2">Uncharacterized protein</fullName>
    </submittedName>
</protein>
<feature type="compositionally biased region" description="Low complexity" evidence="1">
    <location>
        <begin position="1"/>
        <end position="43"/>
    </location>
</feature>
<dbReference type="InParanoid" id="A0A0H2SMZ4"/>
<keyword evidence="3" id="KW-1185">Reference proteome</keyword>
<accession>A0A0H2SMZ4</accession>
<dbReference type="EMBL" id="KQ085894">
    <property type="protein sequence ID" value="KLO18441.1"/>
    <property type="molecule type" value="Genomic_DNA"/>
</dbReference>
<evidence type="ECO:0000313" key="3">
    <source>
        <dbReference type="Proteomes" id="UP000053477"/>
    </source>
</evidence>
<organism evidence="2 3">
    <name type="scientific">Schizopora paradoxa</name>
    <dbReference type="NCBI Taxonomy" id="27342"/>
    <lineage>
        <taxon>Eukaryota</taxon>
        <taxon>Fungi</taxon>
        <taxon>Dikarya</taxon>
        <taxon>Basidiomycota</taxon>
        <taxon>Agaricomycotina</taxon>
        <taxon>Agaricomycetes</taxon>
        <taxon>Hymenochaetales</taxon>
        <taxon>Schizoporaceae</taxon>
        <taxon>Schizopora</taxon>
    </lineage>
</organism>
<dbReference type="AlphaFoldDB" id="A0A0H2SMZ4"/>
<reference evidence="2 3" key="1">
    <citation type="submission" date="2015-04" db="EMBL/GenBank/DDBJ databases">
        <title>Complete genome sequence of Schizopora paradoxa KUC8140, a cosmopolitan wood degrader in East Asia.</title>
        <authorList>
            <consortium name="DOE Joint Genome Institute"/>
            <person name="Min B."/>
            <person name="Park H."/>
            <person name="Jang Y."/>
            <person name="Kim J.-J."/>
            <person name="Kim K.H."/>
            <person name="Pangilinan J."/>
            <person name="Lipzen A."/>
            <person name="Riley R."/>
            <person name="Grigoriev I.V."/>
            <person name="Spatafora J.W."/>
            <person name="Choi I.-G."/>
        </authorList>
    </citation>
    <scope>NUCLEOTIDE SEQUENCE [LARGE SCALE GENOMIC DNA]</scope>
    <source>
        <strain evidence="2 3">KUC8140</strain>
    </source>
</reference>